<evidence type="ECO:0000313" key="1">
    <source>
        <dbReference type="EMBL" id="SMX36834.1"/>
    </source>
</evidence>
<organism evidence="1 2">
    <name type="scientific">Octadecabacter ascidiaceicola</name>
    <dbReference type="NCBI Taxonomy" id="1655543"/>
    <lineage>
        <taxon>Bacteria</taxon>
        <taxon>Pseudomonadati</taxon>
        <taxon>Pseudomonadota</taxon>
        <taxon>Alphaproteobacteria</taxon>
        <taxon>Rhodobacterales</taxon>
        <taxon>Roseobacteraceae</taxon>
        <taxon>Octadecabacter</taxon>
    </lineage>
</organism>
<accession>A0A238K372</accession>
<evidence type="ECO:0000313" key="2">
    <source>
        <dbReference type="Proteomes" id="UP000203464"/>
    </source>
</evidence>
<gene>
    <name evidence="1" type="ORF">OCA8868_01126</name>
</gene>
<dbReference type="Proteomes" id="UP000203464">
    <property type="component" value="Unassembled WGS sequence"/>
</dbReference>
<sequence length="90" mass="9933">MRPPGEINARAADSASWLIPCSKGSATTILSYMMIFHNLLGLPNFLLIPSYAGDVWIENVCDAAHNIVKKKRRPNLWGASFLEQKFASIG</sequence>
<keyword evidence="2" id="KW-1185">Reference proteome</keyword>
<reference evidence="2" key="1">
    <citation type="submission" date="2017-05" db="EMBL/GenBank/DDBJ databases">
        <authorList>
            <person name="Rodrigo-Torres L."/>
            <person name="Arahal R. D."/>
            <person name="Lucena T."/>
        </authorList>
    </citation>
    <scope>NUCLEOTIDE SEQUENCE [LARGE SCALE GENOMIC DNA]</scope>
    <source>
        <strain evidence="2">CECT 8868</strain>
    </source>
</reference>
<dbReference type="AlphaFoldDB" id="A0A238K372"/>
<dbReference type="EMBL" id="FXYD01000002">
    <property type="protein sequence ID" value="SMX36834.1"/>
    <property type="molecule type" value="Genomic_DNA"/>
</dbReference>
<name>A0A238K372_9RHOB</name>
<protein>
    <submittedName>
        <fullName evidence="1">Uncharacterized protein</fullName>
    </submittedName>
</protein>
<proteinExistence type="predicted"/>